<proteinExistence type="predicted"/>
<dbReference type="PANTHER" id="PTHR32440">
    <property type="entry name" value="PHOSPHATASE DCR2-RELATED-RELATED"/>
    <property type="match status" value="1"/>
</dbReference>
<feature type="chain" id="PRO_5002025770" evidence="1">
    <location>
        <begin position="21"/>
        <end position="395"/>
    </location>
</feature>
<sequence length="395" mass="44885">MIRTLHFILAFLIGTTIVTACTIQEFTDFIEKLFKLGEIDAINDAIDKYVKDSLSNSANIQRPALQVHTDGANMKYRILQIPDLHYTNFPLYICDHKPNGMKKICVEKYMTAMTSKMLDDVKPDYVVFSGDQIESLIWPQSWKNSLAAIDTYSTEVNKRNIPWSMVFGNHDMSLAPQLFSNKKIMMSYIKTIKNSYAKYGPFDIGGAGNYQVAIKNSQTNSTALRMYFLDTGRDGIVTESQKTYMKSLASSYKNESAPALMFFHFPIEEYKAFNGTGQGARGDPVSANKFNSHLFDAMVEMGDVKASFCGHDHFNDFCFFKKPIHLCYGGSSGYGAAYGKGSYSRRARVIDWKINQGIETISTWQYFHQVANTYQQYTIFERNTTTKQLLKILDV</sequence>
<dbReference type="Pfam" id="PF00149">
    <property type="entry name" value="Metallophos"/>
    <property type="match status" value="1"/>
</dbReference>
<dbReference type="CDD" id="cd07383">
    <property type="entry name" value="MPP_Dcr2"/>
    <property type="match status" value="1"/>
</dbReference>
<dbReference type="SUPFAM" id="SSF56300">
    <property type="entry name" value="Metallo-dependent phosphatases"/>
    <property type="match status" value="1"/>
</dbReference>
<protein>
    <submittedName>
        <fullName evidence="3">Secreted protein</fullName>
    </submittedName>
</protein>
<dbReference type="EMBL" id="KM037920">
    <property type="protein sequence ID" value="AIG55381.1"/>
    <property type="molecule type" value="Genomic_DNA"/>
</dbReference>
<dbReference type="PROSITE" id="PS51257">
    <property type="entry name" value="PROKAR_LIPOPROTEIN"/>
    <property type="match status" value="1"/>
</dbReference>
<keyword evidence="1" id="KW-0732">Signal</keyword>
<dbReference type="InterPro" id="IPR004843">
    <property type="entry name" value="Calcineurin-like_PHP"/>
</dbReference>
<feature type="signal peptide" evidence="1">
    <location>
        <begin position="1"/>
        <end position="20"/>
    </location>
</feature>
<evidence type="ECO:0000313" key="3">
    <source>
        <dbReference type="EMBL" id="AIG55381.1"/>
    </source>
</evidence>
<evidence type="ECO:0000256" key="1">
    <source>
        <dbReference type="SAM" id="SignalP"/>
    </source>
</evidence>
<dbReference type="PANTHER" id="PTHR32440:SF0">
    <property type="entry name" value="PHOSPHATASE DCR2-RELATED"/>
    <property type="match status" value="1"/>
</dbReference>
<feature type="domain" description="Calcineurin-like phosphoesterase" evidence="2">
    <location>
        <begin position="77"/>
        <end position="313"/>
    </location>
</feature>
<reference evidence="3" key="1">
    <citation type="journal article" date="2014" name="Genome Biol. Evol.">
        <title>The secreted proteins of Achlya hypogyna and Thraustotheca clavata identify the ancestral oomycete secretome and reveal gene acquisitions by horizontal gene transfer.</title>
        <authorList>
            <person name="Misner I."/>
            <person name="Blouin N."/>
            <person name="Leonard G."/>
            <person name="Richards T.A."/>
            <person name="Lane C.E."/>
        </authorList>
    </citation>
    <scope>NUCLEOTIDE SEQUENCE</scope>
    <source>
        <strain evidence="3">ATCC 34112</strain>
    </source>
</reference>
<name>A0A0A7CLJ6_9STRA</name>
<accession>A0A0A7CLJ6</accession>
<dbReference type="Gene3D" id="3.60.21.10">
    <property type="match status" value="1"/>
</dbReference>
<dbReference type="InterPro" id="IPR029052">
    <property type="entry name" value="Metallo-depent_PP-like"/>
</dbReference>
<evidence type="ECO:0000259" key="2">
    <source>
        <dbReference type="Pfam" id="PF00149"/>
    </source>
</evidence>
<dbReference type="GO" id="GO:0016788">
    <property type="term" value="F:hydrolase activity, acting on ester bonds"/>
    <property type="evidence" value="ECO:0007669"/>
    <property type="project" value="TreeGrafter"/>
</dbReference>
<dbReference type="GO" id="GO:0005737">
    <property type="term" value="C:cytoplasm"/>
    <property type="evidence" value="ECO:0007669"/>
    <property type="project" value="TreeGrafter"/>
</dbReference>
<dbReference type="AlphaFoldDB" id="A0A0A7CLJ6"/>
<organism evidence="3">
    <name type="scientific">Thraustotheca clavata</name>
    <dbReference type="NCBI Taxonomy" id="74557"/>
    <lineage>
        <taxon>Eukaryota</taxon>
        <taxon>Sar</taxon>
        <taxon>Stramenopiles</taxon>
        <taxon>Oomycota</taxon>
        <taxon>Saprolegniomycetes</taxon>
        <taxon>Saprolegniales</taxon>
        <taxon>Achlyaceae</taxon>
        <taxon>Thraustotheca</taxon>
    </lineage>
</organism>